<keyword evidence="5 6" id="KW-0472">Membrane</keyword>
<dbReference type="EMBL" id="FQZL01000024">
    <property type="protein sequence ID" value="SHJ52545.1"/>
    <property type="molecule type" value="Genomic_DNA"/>
</dbReference>
<organism evidence="8 9">
    <name type="scientific">Dethiosulfatibacter aminovorans DSM 17477</name>
    <dbReference type="NCBI Taxonomy" id="1121476"/>
    <lineage>
        <taxon>Bacteria</taxon>
        <taxon>Bacillati</taxon>
        <taxon>Bacillota</taxon>
        <taxon>Tissierellia</taxon>
        <taxon>Dethiosulfatibacter</taxon>
    </lineage>
</organism>
<proteinExistence type="inferred from homology"/>
<feature type="transmembrane region" description="Helical" evidence="6">
    <location>
        <begin position="173"/>
        <end position="191"/>
    </location>
</feature>
<comment type="caution">
    <text evidence="6">Lacks conserved residue(s) required for the propagation of feature annotation.</text>
</comment>
<feature type="domain" description="VTT" evidence="7">
    <location>
        <begin position="44"/>
        <end position="160"/>
    </location>
</feature>
<evidence type="ECO:0000256" key="5">
    <source>
        <dbReference type="ARBA" id="ARBA00023136"/>
    </source>
</evidence>
<protein>
    <recommendedName>
        <fullName evidence="6">TVP38/TMEM64 family membrane protein</fullName>
    </recommendedName>
</protein>
<comment type="subcellular location">
    <subcellularLocation>
        <location evidence="1 6">Cell membrane</location>
        <topology evidence="1 6">Multi-pass membrane protein</topology>
    </subcellularLocation>
</comment>
<feature type="transmembrane region" description="Helical" evidence="6">
    <location>
        <begin position="110"/>
        <end position="134"/>
    </location>
</feature>
<dbReference type="Proteomes" id="UP000184052">
    <property type="component" value="Unassembled WGS sequence"/>
</dbReference>
<keyword evidence="2 6" id="KW-1003">Cell membrane</keyword>
<evidence type="ECO:0000256" key="2">
    <source>
        <dbReference type="ARBA" id="ARBA00022475"/>
    </source>
</evidence>
<dbReference type="InterPro" id="IPR032816">
    <property type="entry name" value="VTT_dom"/>
</dbReference>
<keyword evidence="4 6" id="KW-1133">Transmembrane helix</keyword>
<dbReference type="InterPro" id="IPR015414">
    <property type="entry name" value="TMEM64"/>
</dbReference>
<feature type="transmembrane region" description="Helical" evidence="6">
    <location>
        <begin position="140"/>
        <end position="161"/>
    </location>
</feature>
<dbReference type="OrthoDB" id="1651121at2"/>
<sequence length="201" mass="23454">MEYEFLLKYMSQENIDLVINFIDRFGVLAGIGLPVLESFIPLLPLVLFVTLNVFFFGFFGGYMLSWIGNCAGSILLFMFIRYIRRKRHMINIRKDTRYHRIKKRISDNDFTFLFVLLCFPFTPSSVVTLIAAVSDIKLEHFIIALLPSKLIMVLSLAFIGFNISSFWENPARSIVFLASILIINMAGKRFMEFYHKKYEED</sequence>
<dbReference type="PANTHER" id="PTHR12677">
    <property type="entry name" value="GOLGI APPARATUS MEMBRANE PROTEIN TVP38-RELATED"/>
    <property type="match status" value="1"/>
</dbReference>
<evidence type="ECO:0000259" key="7">
    <source>
        <dbReference type="Pfam" id="PF09335"/>
    </source>
</evidence>
<keyword evidence="9" id="KW-1185">Reference proteome</keyword>
<accession>A0A1M6K0S2</accession>
<reference evidence="8 9" key="1">
    <citation type="submission" date="2016-11" db="EMBL/GenBank/DDBJ databases">
        <authorList>
            <person name="Jaros S."/>
            <person name="Januszkiewicz K."/>
            <person name="Wedrychowicz H."/>
        </authorList>
    </citation>
    <scope>NUCLEOTIDE SEQUENCE [LARGE SCALE GENOMIC DNA]</scope>
    <source>
        <strain evidence="8 9">DSM 17477</strain>
    </source>
</reference>
<dbReference type="STRING" id="1121476.SAMN02745751_02766"/>
<dbReference type="AlphaFoldDB" id="A0A1M6K0S2"/>
<evidence type="ECO:0000256" key="3">
    <source>
        <dbReference type="ARBA" id="ARBA00022692"/>
    </source>
</evidence>
<evidence type="ECO:0000313" key="8">
    <source>
        <dbReference type="EMBL" id="SHJ52545.1"/>
    </source>
</evidence>
<name>A0A1M6K0S2_9FIRM</name>
<evidence type="ECO:0000313" key="9">
    <source>
        <dbReference type="Proteomes" id="UP000184052"/>
    </source>
</evidence>
<dbReference type="PANTHER" id="PTHR12677:SF55">
    <property type="entry name" value="UNDECAPRENYL PHOSPHATE TRANSPORTER SAOUHSC_00901-RELATED"/>
    <property type="match status" value="1"/>
</dbReference>
<gene>
    <name evidence="8" type="ORF">SAMN02745751_02766</name>
</gene>
<keyword evidence="3 6" id="KW-0812">Transmembrane</keyword>
<evidence type="ECO:0000256" key="4">
    <source>
        <dbReference type="ARBA" id="ARBA00022989"/>
    </source>
</evidence>
<feature type="transmembrane region" description="Helical" evidence="6">
    <location>
        <begin position="66"/>
        <end position="83"/>
    </location>
</feature>
<dbReference type="Pfam" id="PF09335">
    <property type="entry name" value="VTT_dom"/>
    <property type="match status" value="1"/>
</dbReference>
<dbReference type="RefSeq" id="WP_073050158.1">
    <property type="nucleotide sequence ID" value="NZ_FQZL01000024.1"/>
</dbReference>
<dbReference type="GO" id="GO:0005886">
    <property type="term" value="C:plasma membrane"/>
    <property type="evidence" value="ECO:0007669"/>
    <property type="project" value="UniProtKB-SubCell"/>
</dbReference>
<evidence type="ECO:0000256" key="6">
    <source>
        <dbReference type="RuleBase" id="RU366058"/>
    </source>
</evidence>
<comment type="similarity">
    <text evidence="6">Belongs to the TVP38/TMEM64 family.</text>
</comment>
<evidence type="ECO:0000256" key="1">
    <source>
        <dbReference type="ARBA" id="ARBA00004651"/>
    </source>
</evidence>